<evidence type="ECO:0000313" key="1">
    <source>
        <dbReference type="EMBL" id="QQT02611.1"/>
    </source>
</evidence>
<name>A0A974NRQ8_PERPY</name>
<accession>A0A974NRQ8</accession>
<keyword evidence="2" id="KW-1185">Reference proteome</keyword>
<reference evidence="1 2" key="1">
    <citation type="submission" date="2021-01" db="EMBL/GenBank/DDBJ databases">
        <title>FDA dAtabase for Regulatory Grade micrObial Sequences (FDA-ARGOS): Supporting development and validation of Infectious Disease Dx tests.</title>
        <authorList>
            <person name="Nelson B."/>
            <person name="Plummer A."/>
            <person name="Tallon L."/>
            <person name="Sadzewicz L."/>
            <person name="Zhao X."/>
            <person name="Boylan J."/>
            <person name="Ott S."/>
            <person name="Bowen H."/>
            <person name="Vavikolanu K."/>
            <person name="Mehta A."/>
            <person name="Aluvathingal J."/>
            <person name="Nadendla S."/>
            <person name="Myers T."/>
            <person name="Yan Y."/>
            <person name="Sichtig H."/>
        </authorList>
    </citation>
    <scope>NUCLEOTIDE SEQUENCE [LARGE SCALE GENOMIC DNA]</scope>
    <source>
        <strain evidence="1 2">FDAARGOS_1161</strain>
    </source>
</reference>
<dbReference type="KEGG" id="ppsr:I6J18_09360"/>
<organism evidence="1 2">
    <name type="scientific">Peribacillus psychrosaccharolyticus</name>
    <name type="common">Bacillus psychrosaccharolyticus</name>
    <dbReference type="NCBI Taxonomy" id="1407"/>
    <lineage>
        <taxon>Bacteria</taxon>
        <taxon>Bacillati</taxon>
        <taxon>Bacillota</taxon>
        <taxon>Bacilli</taxon>
        <taxon>Bacillales</taxon>
        <taxon>Bacillaceae</taxon>
        <taxon>Peribacillus</taxon>
    </lineage>
</organism>
<sequence length="69" mass="8004">MFAKSLEQNRMVEIIYMSESGVITQRKIQVLSIEGDRIRAFCCLRQLKRTFKVSNILSAQLLTNKQRLG</sequence>
<dbReference type="Proteomes" id="UP000595254">
    <property type="component" value="Chromosome"/>
</dbReference>
<evidence type="ECO:0000313" key="2">
    <source>
        <dbReference type="Proteomes" id="UP000595254"/>
    </source>
</evidence>
<dbReference type="AlphaFoldDB" id="A0A974NRQ8"/>
<protein>
    <submittedName>
        <fullName evidence="1">Transcriptional regulator</fullName>
    </submittedName>
</protein>
<proteinExistence type="predicted"/>
<gene>
    <name evidence="1" type="ORF">I6J18_09360</name>
</gene>
<dbReference type="EMBL" id="CP068053">
    <property type="protein sequence ID" value="QQT02611.1"/>
    <property type="molecule type" value="Genomic_DNA"/>
</dbReference>